<dbReference type="Proteomes" id="UP001303701">
    <property type="component" value="Chromosome"/>
</dbReference>
<dbReference type="SUPFAM" id="SSF53383">
    <property type="entry name" value="PLP-dependent transferases"/>
    <property type="match status" value="1"/>
</dbReference>
<accession>A0ABY9WE99</accession>
<dbReference type="RefSeq" id="WP_242513800.1">
    <property type="nucleotide sequence ID" value="NZ_CP134501.1"/>
</dbReference>
<evidence type="ECO:0000313" key="2">
    <source>
        <dbReference type="Proteomes" id="UP001303701"/>
    </source>
</evidence>
<name>A0ABY9WE99_9BACI</name>
<dbReference type="GeneID" id="301124609"/>
<reference evidence="1 2" key="1">
    <citation type="submission" date="2023-09" db="EMBL/GenBank/DDBJ databases">
        <title>Different Types of Thermotolerant Ring-Cleaving Dioxygenases derived from Aeribacillus composti HB-1 applied for multiple aromatic hydrocarbons removal.</title>
        <authorList>
            <person name="Cao L."/>
            <person name="Li M."/>
            <person name="Ma T."/>
        </authorList>
    </citation>
    <scope>NUCLEOTIDE SEQUENCE [LARGE SCALE GENOMIC DNA]</scope>
    <source>
        <strain evidence="1 2">HB-1</strain>
    </source>
</reference>
<keyword evidence="2" id="KW-1185">Reference proteome</keyword>
<organism evidence="1 2">
    <name type="scientific">Aeribacillus composti</name>
    <dbReference type="NCBI Taxonomy" id="1868734"/>
    <lineage>
        <taxon>Bacteria</taxon>
        <taxon>Bacillati</taxon>
        <taxon>Bacillota</taxon>
        <taxon>Bacilli</taxon>
        <taxon>Bacillales</taxon>
        <taxon>Bacillaceae</taxon>
        <taxon>Aeribacillus</taxon>
    </lineage>
</organism>
<dbReference type="EMBL" id="CP134501">
    <property type="protein sequence ID" value="WNF33411.1"/>
    <property type="molecule type" value="Genomic_DNA"/>
</dbReference>
<gene>
    <name evidence="1" type="ORF">RI196_01490</name>
</gene>
<sequence>MKKIYKARRDYVKKCLTEQFGDTVKIFGDSTGLHLVAISKHRVFNQVVNEIMKKHKVKIYPVEVHAIQKGIHQNKIILGYGNLTKEEIAEGIFRLRQGGIHRGASKRLMKMKTCRIFILNVDNKIVQTCP</sequence>
<dbReference type="InterPro" id="IPR015424">
    <property type="entry name" value="PyrdxlP-dep_Trfase"/>
</dbReference>
<evidence type="ECO:0000313" key="1">
    <source>
        <dbReference type="EMBL" id="WNF33411.1"/>
    </source>
</evidence>
<dbReference type="InterPro" id="IPR015421">
    <property type="entry name" value="PyrdxlP-dep_Trfase_major"/>
</dbReference>
<dbReference type="Gene3D" id="3.40.640.10">
    <property type="entry name" value="Type I PLP-dependent aspartate aminotransferase-like (Major domain)"/>
    <property type="match status" value="1"/>
</dbReference>
<protein>
    <submittedName>
        <fullName evidence="1">Uncharacterized protein</fullName>
    </submittedName>
</protein>
<proteinExistence type="predicted"/>